<dbReference type="Proteomes" id="UP001161389">
    <property type="component" value="Unassembled WGS sequence"/>
</dbReference>
<keyword evidence="3" id="KW-1185">Reference proteome</keyword>
<organism evidence="2 3">
    <name type="scientific">Litoribrevibacter albus</name>
    <dbReference type="NCBI Taxonomy" id="1473156"/>
    <lineage>
        <taxon>Bacteria</taxon>
        <taxon>Pseudomonadati</taxon>
        <taxon>Pseudomonadota</taxon>
        <taxon>Gammaproteobacteria</taxon>
        <taxon>Oceanospirillales</taxon>
        <taxon>Oceanospirillaceae</taxon>
        <taxon>Litoribrevibacter</taxon>
    </lineage>
</organism>
<dbReference type="EMBL" id="BSNM01000014">
    <property type="protein sequence ID" value="GLQ31980.1"/>
    <property type="molecule type" value="Genomic_DNA"/>
</dbReference>
<reference evidence="2" key="1">
    <citation type="journal article" date="2014" name="Int. J. Syst. Evol. Microbiol.">
        <title>Complete genome sequence of Corynebacterium casei LMG S-19264T (=DSM 44701T), isolated from a smear-ripened cheese.</title>
        <authorList>
            <consortium name="US DOE Joint Genome Institute (JGI-PGF)"/>
            <person name="Walter F."/>
            <person name="Albersmeier A."/>
            <person name="Kalinowski J."/>
            <person name="Ruckert C."/>
        </authorList>
    </citation>
    <scope>NUCLEOTIDE SEQUENCE</scope>
    <source>
        <strain evidence="2">NBRC 110071</strain>
    </source>
</reference>
<evidence type="ECO:0000313" key="3">
    <source>
        <dbReference type="Proteomes" id="UP001161389"/>
    </source>
</evidence>
<dbReference type="AlphaFoldDB" id="A0AA37SA42"/>
<sequence>MTGSQTPSHQEATPSDHEQQIIAQFSKQAVPFTKLPGHSDAIEDLVRISGATSSSRVLDVACGPGLVVTAFAAVAQQVEGIDLTPAMLEQAEKQVKQHGLSNATFRQGDANHLPYDDASFDVVVTRYSFHHFEQPDQVLSEMVRVCKPGGTVVVADVEIHPDQSELYNRIERLRDPSHTRAMEHADYQRMFGQSVFSEVKQYSYRVVVELEKQLAVSFPEPGDDDKIRELLISDVDVNQSGFRPYRTENGVVHYSYPISVYAGVIKDRIR</sequence>
<dbReference type="Gene3D" id="3.40.50.150">
    <property type="entry name" value="Vaccinia Virus protein VP39"/>
    <property type="match status" value="1"/>
</dbReference>
<dbReference type="InterPro" id="IPR029063">
    <property type="entry name" value="SAM-dependent_MTases_sf"/>
</dbReference>
<evidence type="ECO:0000259" key="1">
    <source>
        <dbReference type="Pfam" id="PF13847"/>
    </source>
</evidence>
<gene>
    <name evidence="2" type="ORF">GCM10007876_24590</name>
</gene>
<evidence type="ECO:0000313" key="2">
    <source>
        <dbReference type="EMBL" id="GLQ31980.1"/>
    </source>
</evidence>
<dbReference type="SUPFAM" id="SSF53335">
    <property type="entry name" value="S-adenosyl-L-methionine-dependent methyltransferases"/>
    <property type="match status" value="1"/>
</dbReference>
<dbReference type="Pfam" id="PF13847">
    <property type="entry name" value="Methyltransf_31"/>
    <property type="match status" value="1"/>
</dbReference>
<dbReference type="GO" id="GO:0008757">
    <property type="term" value="F:S-adenosylmethionine-dependent methyltransferase activity"/>
    <property type="evidence" value="ECO:0007669"/>
    <property type="project" value="InterPro"/>
</dbReference>
<reference evidence="2" key="2">
    <citation type="submission" date="2023-01" db="EMBL/GenBank/DDBJ databases">
        <title>Draft genome sequence of Litoribrevibacter albus strain NBRC 110071.</title>
        <authorList>
            <person name="Sun Q."/>
            <person name="Mori K."/>
        </authorList>
    </citation>
    <scope>NUCLEOTIDE SEQUENCE</scope>
    <source>
        <strain evidence="2">NBRC 110071</strain>
    </source>
</reference>
<protein>
    <recommendedName>
        <fullName evidence="1">Methyltransferase domain-containing protein</fullName>
    </recommendedName>
</protein>
<name>A0AA37SA42_9GAMM</name>
<dbReference type="RefSeq" id="WP_284381787.1">
    <property type="nucleotide sequence ID" value="NZ_BSNM01000014.1"/>
</dbReference>
<dbReference type="PANTHER" id="PTHR43591">
    <property type="entry name" value="METHYLTRANSFERASE"/>
    <property type="match status" value="1"/>
</dbReference>
<feature type="domain" description="Methyltransferase" evidence="1">
    <location>
        <begin position="53"/>
        <end position="166"/>
    </location>
</feature>
<dbReference type="CDD" id="cd02440">
    <property type="entry name" value="AdoMet_MTases"/>
    <property type="match status" value="1"/>
</dbReference>
<accession>A0AA37SA42</accession>
<proteinExistence type="predicted"/>
<comment type="caution">
    <text evidence="2">The sequence shown here is derived from an EMBL/GenBank/DDBJ whole genome shotgun (WGS) entry which is preliminary data.</text>
</comment>
<dbReference type="InterPro" id="IPR025714">
    <property type="entry name" value="Methyltranfer_dom"/>
</dbReference>